<name>A0A8C3LHC8_CHRPC</name>
<dbReference type="Proteomes" id="UP000694543">
    <property type="component" value="Unplaced"/>
</dbReference>
<dbReference type="GO" id="GO:0005525">
    <property type="term" value="F:GTP binding"/>
    <property type="evidence" value="ECO:0007669"/>
    <property type="project" value="UniProtKB-KW"/>
</dbReference>
<reference evidence="3" key="2">
    <citation type="submission" date="2025-09" db="UniProtKB">
        <authorList>
            <consortium name="Ensembl"/>
        </authorList>
    </citation>
    <scope>IDENTIFICATION</scope>
</reference>
<keyword evidence="4" id="KW-1185">Reference proteome</keyword>
<dbReference type="InterPro" id="IPR003578">
    <property type="entry name" value="Small_GTPase_Rho"/>
</dbReference>
<dbReference type="InterPro" id="IPR005225">
    <property type="entry name" value="Small_GTP-bd"/>
</dbReference>
<dbReference type="GO" id="GO:0007264">
    <property type="term" value="P:small GTPase-mediated signal transduction"/>
    <property type="evidence" value="ECO:0007669"/>
    <property type="project" value="InterPro"/>
</dbReference>
<dbReference type="PANTHER" id="PTHR24072">
    <property type="entry name" value="RHO FAMILY GTPASE"/>
    <property type="match status" value="1"/>
</dbReference>
<dbReference type="SUPFAM" id="SSF52540">
    <property type="entry name" value="P-loop containing nucleoside triphosphate hydrolases"/>
    <property type="match status" value="1"/>
</dbReference>
<dbReference type="SMART" id="SM00174">
    <property type="entry name" value="RHO"/>
    <property type="match status" value="1"/>
</dbReference>
<evidence type="ECO:0000256" key="1">
    <source>
        <dbReference type="ARBA" id="ARBA00022741"/>
    </source>
</evidence>
<keyword evidence="2" id="KW-0342">GTP-binding</keyword>
<dbReference type="NCBIfam" id="TIGR00231">
    <property type="entry name" value="small_GTP"/>
    <property type="match status" value="1"/>
</dbReference>
<reference evidence="3" key="1">
    <citation type="submission" date="2025-08" db="UniProtKB">
        <authorList>
            <consortium name="Ensembl"/>
        </authorList>
    </citation>
    <scope>IDENTIFICATION</scope>
</reference>
<dbReference type="InterPro" id="IPR001806">
    <property type="entry name" value="Small_GTPase"/>
</dbReference>
<proteinExistence type="predicted"/>
<accession>A0A8C3LHC8</accession>
<protein>
    <submittedName>
        <fullName evidence="3">Uncharacterized protein</fullName>
    </submittedName>
</protein>
<dbReference type="Gene3D" id="3.40.50.300">
    <property type="entry name" value="P-loop containing nucleotide triphosphate hydrolases"/>
    <property type="match status" value="1"/>
</dbReference>
<dbReference type="GO" id="GO:0003924">
    <property type="term" value="F:GTPase activity"/>
    <property type="evidence" value="ECO:0007669"/>
    <property type="project" value="InterPro"/>
</dbReference>
<evidence type="ECO:0000313" key="3">
    <source>
        <dbReference type="Ensembl" id="ENSCPIP00010008494.1"/>
    </source>
</evidence>
<dbReference type="Pfam" id="PF00071">
    <property type="entry name" value="Ras"/>
    <property type="match status" value="1"/>
</dbReference>
<dbReference type="PROSITE" id="PS51420">
    <property type="entry name" value="RHO"/>
    <property type="match status" value="1"/>
</dbReference>
<dbReference type="AlphaFoldDB" id="A0A8C3LHC8"/>
<evidence type="ECO:0000313" key="4">
    <source>
        <dbReference type="Proteomes" id="UP000694543"/>
    </source>
</evidence>
<keyword evidence="1" id="KW-0547">Nucleotide-binding</keyword>
<organism evidence="3 4">
    <name type="scientific">Chrysolophus pictus</name>
    <name type="common">Golden pheasant</name>
    <name type="synonym">Phasianus pictus</name>
    <dbReference type="NCBI Taxonomy" id="9089"/>
    <lineage>
        <taxon>Eukaryota</taxon>
        <taxon>Metazoa</taxon>
        <taxon>Chordata</taxon>
        <taxon>Craniata</taxon>
        <taxon>Vertebrata</taxon>
        <taxon>Euteleostomi</taxon>
        <taxon>Archelosauria</taxon>
        <taxon>Archosauria</taxon>
        <taxon>Dinosauria</taxon>
        <taxon>Saurischia</taxon>
        <taxon>Theropoda</taxon>
        <taxon>Coelurosauria</taxon>
        <taxon>Aves</taxon>
        <taxon>Neognathae</taxon>
        <taxon>Galloanserae</taxon>
        <taxon>Galliformes</taxon>
        <taxon>Phasianidae</taxon>
        <taxon>Phasianinae</taxon>
        <taxon>Chrysolophus</taxon>
    </lineage>
</organism>
<sequence length="242" mass="26193">MLRVSPAGIPWAGDRWGSSAGNLCVTGGVCWGTAGQEDYDRLRPLSYSDTNVVLICFDVTSRSSYDNILTKWYPEVNHFCKGVPMLLVGCKTDLRQGHHESVTFQEVSATACCGGGCIPHPPPRLSTAAHRGRPWPGKCKLQPTWSAQRCTGTMSGMSSLRPVPSRSVVPVGPAARGGPAMAVCSAECQHHEADRRAAPVHRLLAPPEGWELTWGSLSPAGQERMHPHAAPLWCYIKIQRSA</sequence>
<evidence type="ECO:0000256" key="2">
    <source>
        <dbReference type="ARBA" id="ARBA00023134"/>
    </source>
</evidence>
<dbReference type="Ensembl" id="ENSCPIT00010010051.1">
    <property type="protein sequence ID" value="ENSCPIP00010008494.1"/>
    <property type="gene ID" value="ENSCPIG00010006625.1"/>
</dbReference>
<dbReference type="InterPro" id="IPR027417">
    <property type="entry name" value="P-loop_NTPase"/>
</dbReference>